<evidence type="ECO:0000256" key="2">
    <source>
        <dbReference type="ARBA" id="ARBA00038188"/>
    </source>
</evidence>
<dbReference type="Gene3D" id="3.40.50.150">
    <property type="entry name" value="Vaccinia Virus protein VP39"/>
    <property type="match status" value="1"/>
</dbReference>
<proteinExistence type="inferred from homology"/>
<accession>A0A9W9IVD4</accession>
<dbReference type="InterPro" id="IPR025714">
    <property type="entry name" value="Methyltranfer_dom"/>
</dbReference>
<dbReference type="PANTHER" id="PTHR44068:SF1">
    <property type="entry name" value="HYPOTHETICAL LOC100005854"/>
    <property type="match status" value="1"/>
</dbReference>
<name>A0A9W9IVD4_9EURO</name>
<evidence type="ECO:0000256" key="1">
    <source>
        <dbReference type="ARBA" id="ARBA00022679"/>
    </source>
</evidence>
<dbReference type="SUPFAM" id="SSF53335">
    <property type="entry name" value="S-adenosyl-L-methionine-dependent methyltransferases"/>
    <property type="match status" value="1"/>
</dbReference>
<dbReference type="Proteomes" id="UP001146351">
    <property type="component" value="Unassembled WGS sequence"/>
</dbReference>
<reference evidence="4" key="1">
    <citation type="submission" date="2022-11" db="EMBL/GenBank/DDBJ databases">
        <authorList>
            <person name="Petersen C."/>
        </authorList>
    </citation>
    <scope>NUCLEOTIDE SEQUENCE</scope>
    <source>
        <strain evidence="4">IBT 21917</strain>
    </source>
</reference>
<organism evidence="4 5">
    <name type="scientific">Penicillium capsulatum</name>
    <dbReference type="NCBI Taxonomy" id="69766"/>
    <lineage>
        <taxon>Eukaryota</taxon>
        <taxon>Fungi</taxon>
        <taxon>Dikarya</taxon>
        <taxon>Ascomycota</taxon>
        <taxon>Pezizomycotina</taxon>
        <taxon>Eurotiomycetes</taxon>
        <taxon>Eurotiomycetidae</taxon>
        <taxon>Eurotiales</taxon>
        <taxon>Aspergillaceae</taxon>
        <taxon>Penicillium</taxon>
    </lineage>
</organism>
<evidence type="ECO:0000313" key="5">
    <source>
        <dbReference type="Proteomes" id="UP001146351"/>
    </source>
</evidence>
<dbReference type="EMBL" id="JAPQKO010000001">
    <property type="protein sequence ID" value="KAJ5184176.1"/>
    <property type="molecule type" value="Genomic_DNA"/>
</dbReference>
<dbReference type="PANTHER" id="PTHR44068">
    <property type="entry name" value="ZGC:194242"/>
    <property type="match status" value="1"/>
</dbReference>
<dbReference type="InterPro" id="IPR029063">
    <property type="entry name" value="SAM-dependent_MTases_sf"/>
</dbReference>
<comment type="caution">
    <text evidence="4">The sequence shown here is derived from an EMBL/GenBank/DDBJ whole genome shotgun (WGS) entry which is preliminary data.</text>
</comment>
<dbReference type="GO" id="GO:0003838">
    <property type="term" value="F:sterol 24-C-methyltransferase activity"/>
    <property type="evidence" value="ECO:0007669"/>
    <property type="project" value="TreeGrafter"/>
</dbReference>
<reference evidence="4" key="2">
    <citation type="journal article" date="2023" name="IMA Fungus">
        <title>Comparative genomic study of the Penicillium genus elucidates a diverse pangenome and 15 lateral gene transfer events.</title>
        <authorList>
            <person name="Petersen C."/>
            <person name="Sorensen T."/>
            <person name="Nielsen M.R."/>
            <person name="Sondergaard T.E."/>
            <person name="Sorensen J.L."/>
            <person name="Fitzpatrick D.A."/>
            <person name="Frisvad J.C."/>
            <person name="Nielsen K.L."/>
        </authorList>
    </citation>
    <scope>NUCLEOTIDE SEQUENCE</scope>
    <source>
        <strain evidence="4">IBT 21917</strain>
    </source>
</reference>
<dbReference type="CDD" id="cd02440">
    <property type="entry name" value="AdoMet_MTases"/>
    <property type="match status" value="1"/>
</dbReference>
<keyword evidence="5" id="KW-1185">Reference proteome</keyword>
<dbReference type="OrthoDB" id="10017101at2759"/>
<sequence length="272" mass="30233">MTSKTEAATYTHGHHASVLRTHGWRTASNSLAFLLPHIKPDMEILDIGCGPGTITVDLATYVPRGHITGLENVHAVLSQGRKLAEERGVTNIDFVVGDGNGLAYEDNSFDVVFCHQVLQHVADPVGMLREMKRVAKVGGIVAAWESDYGVFNWYPEVAGLREWQALYDKVARRNGGEPNAGRMVHLWAKRAGFGHVKCSVSSWCYSDREEVETWSRNWQERALQSAFGQTAVEGGLASQEDLERVSKAWKDWGEDEDAWLSIPSSEVICYKS</sequence>
<dbReference type="GO" id="GO:0005783">
    <property type="term" value="C:endoplasmic reticulum"/>
    <property type="evidence" value="ECO:0007669"/>
    <property type="project" value="TreeGrafter"/>
</dbReference>
<evidence type="ECO:0000313" key="4">
    <source>
        <dbReference type="EMBL" id="KAJ5184176.1"/>
    </source>
</evidence>
<dbReference type="Pfam" id="PF13847">
    <property type="entry name" value="Methyltransf_31"/>
    <property type="match status" value="1"/>
</dbReference>
<gene>
    <name evidence="4" type="ORF">N7492_001792</name>
</gene>
<keyword evidence="1" id="KW-0808">Transferase</keyword>
<evidence type="ECO:0000259" key="3">
    <source>
        <dbReference type="Pfam" id="PF13847"/>
    </source>
</evidence>
<dbReference type="GO" id="GO:0016126">
    <property type="term" value="P:sterol biosynthetic process"/>
    <property type="evidence" value="ECO:0007669"/>
    <property type="project" value="TreeGrafter"/>
</dbReference>
<dbReference type="AlphaFoldDB" id="A0A9W9IVD4"/>
<feature type="domain" description="Methyltransferase" evidence="3">
    <location>
        <begin position="39"/>
        <end position="147"/>
    </location>
</feature>
<protein>
    <recommendedName>
        <fullName evidence="3">Methyltransferase domain-containing protein</fullName>
    </recommendedName>
</protein>
<dbReference type="InterPro" id="IPR050447">
    <property type="entry name" value="Erg6_SMT_methyltransf"/>
</dbReference>
<comment type="similarity">
    <text evidence="2">Belongs to the class I-like SAM-binding methyltransferase superfamily. Erg6/SMT family.</text>
</comment>